<gene>
    <name evidence="1" type="ORF">KHA91_03710</name>
</gene>
<dbReference type="Proteomes" id="UP000676456">
    <property type="component" value="Unassembled WGS sequence"/>
</dbReference>
<dbReference type="EMBL" id="JAGYPN010000001">
    <property type="protein sequence ID" value="MBS4221863.1"/>
    <property type="molecule type" value="Genomic_DNA"/>
</dbReference>
<name>A0A942Z1V0_9BACI</name>
<dbReference type="AlphaFoldDB" id="A0A942Z1V0"/>
<reference evidence="1 2" key="1">
    <citation type="submission" date="2021-05" db="EMBL/GenBank/DDBJ databases">
        <title>Novel Bacillus species.</title>
        <authorList>
            <person name="Liu G."/>
        </authorList>
    </citation>
    <scope>NUCLEOTIDE SEQUENCE [LARGE SCALE GENOMIC DNA]</scope>
    <source>
        <strain evidence="1 2">FJAT-49682</strain>
    </source>
</reference>
<comment type="caution">
    <text evidence="1">The sequence shown here is derived from an EMBL/GenBank/DDBJ whole genome shotgun (WGS) entry which is preliminary data.</text>
</comment>
<sequence length="45" mass="5097">MIKKITYKITPNENPLQLKLSIHKSDKNSGVNIFNSFHKKGDGIV</sequence>
<evidence type="ECO:0000313" key="2">
    <source>
        <dbReference type="Proteomes" id="UP000676456"/>
    </source>
</evidence>
<keyword evidence="2" id="KW-1185">Reference proteome</keyword>
<proteinExistence type="predicted"/>
<evidence type="ECO:0000313" key="1">
    <source>
        <dbReference type="EMBL" id="MBS4221863.1"/>
    </source>
</evidence>
<protein>
    <submittedName>
        <fullName evidence="1">Uncharacterized protein</fullName>
    </submittedName>
</protein>
<dbReference type="RefSeq" id="WP_213096852.1">
    <property type="nucleotide sequence ID" value="NZ_JAGYPN010000001.1"/>
</dbReference>
<organism evidence="1 2">
    <name type="scientific">Lederbergia citrea</name>
    <dbReference type="NCBI Taxonomy" id="2833581"/>
    <lineage>
        <taxon>Bacteria</taxon>
        <taxon>Bacillati</taxon>
        <taxon>Bacillota</taxon>
        <taxon>Bacilli</taxon>
        <taxon>Bacillales</taxon>
        <taxon>Bacillaceae</taxon>
        <taxon>Lederbergia</taxon>
    </lineage>
</organism>
<accession>A0A942Z1V0</accession>